<dbReference type="Proteomes" id="UP000003781">
    <property type="component" value="Unassembled WGS sequence"/>
</dbReference>
<comment type="caution">
    <text evidence="1">The sequence shown here is derived from an EMBL/GenBank/DDBJ whole genome shotgun (WGS) entry which is preliminary data.</text>
</comment>
<dbReference type="EMBL" id="AAXW01000002">
    <property type="protein sequence ID" value="EAZ94015.1"/>
    <property type="molecule type" value="Genomic_DNA"/>
</dbReference>
<gene>
    <name evidence="1" type="ORF">CY0110_19507</name>
</gene>
<dbReference type="AlphaFoldDB" id="A3IJN3"/>
<evidence type="ECO:0000313" key="2">
    <source>
        <dbReference type="Proteomes" id="UP000003781"/>
    </source>
</evidence>
<protein>
    <submittedName>
        <fullName evidence="1">Uncharacterized protein</fullName>
    </submittedName>
</protein>
<name>A3IJN3_9CHRO</name>
<organism evidence="1 2">
    <name type="scientific">Crocosphaera chwakensis CCY0110</name>
    <dbReference type="NCBI Taxonomy" id="391612"/>
    <lineage>
        <taxon>Bacteria</taxon>
        <taxon>Bacillati</taxon>
        <taxon>Cyanobacteriota</taxon>
        <taxon>Cyanophyceae</taxon>
        <taxon>Oscillatoriophycideae</taxon>
        <taxon>Chroococcales</taxon>
        <taxon>Aphanothecaceae</taxon>
        <taxon>Crocosphaera</taxon>
        <taxon>Crocosphaera chwakensis</taxon>
    </lineage>
</organism>
<sequence>MTSKGVKASTSCLMRMKSSGDKLVSLGSKITSMT</sequence>
<reference evidence="1 2" key="1">
    <citation type="submission" date="2007-03" db="EMBL/GenBank/DDBJ databases">
        <authorList>
            <person name="Stal L."/>
            <person name="Ferriera S."/>
            <person name="Johnson J."/>
            <person name="Kravitz S."/>
            <person name="Beeson K."/>
            <person name="Sutton G."/>
            <person name="Rogers Y.-H."/>
            <person name="Friedman R."/>
            <person name="Frazier M."/>
            <person name="Venter J.C."/>
        </authorList>
    </citation>
    <scope>NUCLEOTIDE SEQUENCE [LARGE SCALE GENOMIC DNA]</scope>
    <source>
        <strain evidence="1 2">CCY0110</strain>
    </source>
</reference>
<keyword evidence="2" id="KW-1185">Reference proteome</keyword>
<evidence type="ECO:0000313" key="1">
    <source>
        <dbReference type="EMBL" id="EAZ94015.1"/>
    </source>
</evidence>
<accession>A3IJN3</accession>
<proteinExistence type="predicted"/>